<proteinExistence type="predicted"/>
<dbReference type="EMBL" id="CP011070">
    <property type="protein sequence ID" value="AJW71218.1"/>
    <property type="molecule type" value="Genomic_DNA"/>
</dbReference>
<dbReference type="HOGENOM" id="CLU_2127720_0_0_2"/>
<name>A0A0D5C3S6_9ARCH</name>
<accession>A0A0D5C3S6</accession>
<dbReference type="STRING" id="1580092.NADRNF5_1537"/>
<protein>
    <submittedName>
        <fullName evidence="1">Uncharacterized protein</fullName>
    </submittedName>
</protein>
<evidence type="ECO:0000313" key="1">
    <source>
        <dbReference type="EMBL" id="AJW71218.1"/>
    </source>
</evidence>
<sequence>MYSDYKTMATDLLNSGMGDEGRLKFILECMEKNKPLYNTDKMYLESKTKQLDDKIQMLQKSTFKTEKPKVSHPKTLISDEHLDAIIDRQFTKSSKISSSPRKKKTFLARIFSR</sequence>
<dbReference type="KEGG" id="nin:NADRNF5_1537"/>
<gene>
    <name evidence="1" type="ORF">NADRNF5_1537</name>
</gene>
<organism evidence="1 2">
    <name type="scientific">Nitrosopumilus adriaticus</name>
    <dbReference type="NCBI Taxonomy" id="1580092"/>
    <lineage>
        <taxon>Archaea</taxon>
        <taxon>Nitrososphaerota</taxon>
        <taxon>Nitrososphaeria</taxon>
        <taxon>Nitrosopumilales</taxon>
        <taxon>Nitrosopumilaceae</taxon>
        <taxon>Nitrosopumilus</taxon>
    </lineage>
</organism>
<dbReference type="AlphaFoldDB" id="A0A0D5C3S6"/>
<reference evidence="1 2" key="2">
    <citation type="journal article" date="2016" name="ISME J.">
        <title>Physiological and genomic characterization of two novel marine thaumarchaeal strains indicates niche differentiation.</title>
        <authorList>
            <person name="Bayer B."/>
            <person name="Vojvoda J."/>
            <person name="Offre P."/>
            <person name="Alves R.J."/>
            <person name="Elisabeth N.H."/>
            <person name="Garcia J.A."/>
            <person name="Volland J.M."/>
            <person name="Srivastava A."/>
            <person name="Schleper C."/>
            <person name="Herndl G.J."/>
        </authorList>
    </citation>
    <scope>NUCLEOTIDE SEQUENCE [LARGE SCALE GENOMIC DNA]</scope>
    <source>
        <strain evidence="1 2">NF5</strain>
    </source>
</reference>
<evidence type="ECO:0000313" key="2">
    <source>
        <dbReference type="Proteomes" id="UP000032408"/>
    </source>
</evidence>
<keyword evidence="2" id="KW-1185">Reference proteome</keyword>
<reference evidence="2" key="1">
    <citation type="submission" date="2015-03" db="EMBL/GenBank/DDBJ databases">
        <title>Characterization of two novel Thaumarchaeota isolated from the Northern Adriatic Sea.</title>
        <authorList>
            <person name="Bayer B."/>
            <person name="Vojvoda J."/>
            <person name="Offre P."/>
            <person name="Srivastava A."/>
            <person name="Elisabeth N."/>
            <person name="Garcia J.A.L."/>
            <person name="Schleper C."/>
            <person name="Herndl G.J."/>
        </authorList>
    </citation>
    <scope>NUCLEOTIDE SEQUENCE [LARGE SCALE GENOMIC DNA]</scope>
    <source>
        <strain evidence="2">NF5</strain>
    </source>
</reference>
<dbReference type="Proteomes" id="UP000032408">
    <property type="component" value="Chromosome"/>
</dbReference>